<protein>
    <submittedName>
        <fullName evidence="7">Zinc finger domain-containing protein</fullName>
    </submittedName>
</protein>
<evidence type="ECO:0000256" key="5">
    <source>
        <dbReference type="PROSITE-ProRule" id="PRU00723"/>
    </source>
</evidence>
<dbReference type="InterPro" id="IPR000571">
    <property type="entry name" value="Znf_CCCH"/>
</dbReference>
<feature type="domain" description="C3H1-type" evidence="6">
    <location>
        <begin position="72"/>
        <end position="94"/>
    </location>
</feature>
<dbReference type="PROSITE" id="PS50103">
    <property type="entry name" value="ZF_C3H1"/>
    <property type="match status" value="2"/>
</dbReference>
<dbReference type="GO" id="GO:0045892">
    <property type="term" value="P:negative regulation of DNA-templated transcription"/>
    <property type="evidence" value="ECO:0007669"/>
    <property type="project" value="InterPro"/>
</dbReference>
<gene>
    <name evidence="7" type="ordered locus">EROM_101400</name>
</gene>
<dbReference type="GeneID" id="20564570"/>
<keyword evidence="8" id="KW-1185">Reference proteome</keyword>
<dbReference type="SUPFAM" id="SSF90229">
    <property type="entry name" value="CCCH zinc finger"/>
    <property type="match status" value="2"/>
</dbReference>
<dbReference type="InterPro" id="IPR045124">
    <property type="entry name" value="Su(sable)-like"/>
</dbReference>
<keyword evidence="2" id="KW-0677">Repeat</keyword>
<organism evidence="7 8">
    <name type="scientific">Encephalitozoon romaleae (strain SJ-2008)</name>
    <name type="common">Microsporidian parasite</name>
    <dbReference type="NCBI Taxonomy" id="1178016"/>
    <lineage>
        <taxon>Eukaryota</taxon>
        <taxon>Fungi</taxon>
        <taxon>Fungi incertae sedis</taxon>
        <taxon>Microsporidia</taxon>
        <taxon>Unikaryonidae</taxon>
        <taxon>Encephalitozoon</taxon>
    </lineage>
</organism>
<evidence type="ECO:0000313" key="8">
    <source>
        <dbReference type="Proteomes" id="UP000010094"/>
    </source>
</evidence>
<dbReference type="OrthoDB" id="411372at2759"/>
<keyword evidence="4 5" id="KW-0862">Zinc</keyword>
<evidence type="ECO:0000256" key="3">
    <source>
        <dbReference type="ARBA" id="ARBA00022771"/>
    </source>
</evidence>
<name>I7AGP6_ENCRO</name>
<sequence length="119" mass="13925">MLPKLNVPTRLNKSYLLEYRTHKATLRPVQKPQEYERPTPNNYRTILCKFFLMNSCKHGDNCTYSHDTSKFPCKAFHLRKSCSRKDCPFSHAPLSDQAMEEIINEKQETPTSLFKSTLL</sequence>
<feature type="domain" description="C3H1-type" evidence="6">
    <location>
        <begin position="42"/>
        <end position="69"/>
    </location>
</feature>
<dbReference type="PANTHER" id="PTHR13119:SF12">
    <property type="entry name" value="PROTEIN SUPPRESSOR OF SABLE"/>
    <property type="match status" value="1"/>
</dbReference>
<dbReference type="SMART" id="SM00356">
    <property type="entry name" value="ZnF_C3H1"/>
    <property type="match status" value="2"/>
</dbReference>
<dbReference type="InterPro" id="IPR041367">
    <property type="entry name" value="Znf-CCCH_4"/>
</dbReference>
<evidence type="ECO:0000256" key="1">
    <source>
        <dbReference type="ARBA" id="ARBA00022723"/>
    </source>
</evidence>
<dbReference type="GO" id="GO:0008270">
    <property type="term" value="F:zinc ion binding"/>
    <property type="evidence" value="ECO:0007669"/>
    <property type="project" value="UniProtKB-KW"/>
</dbReference>
<dbReference type="RefSeq" id="XP_009265452.1">
    <property type="nucleotide sequence ID" value="XM_009267177.1"/>
</dbReference>
<dbReference type="Gene3D" id="4.10.1000.10">
    <property type="entry name" value="Zinc finger, CCCH-type"/>
    <property type="match status" value="1"/>
</dbReference>
<dbReference type="Proteomes" id="UP000010094">
    <property type="component" value="Chromosome X"/>
</dbReference>
<dbReference type="Pfam" id="PF25542">
    <property type="entry name" value="zf-CCCH_12"/>
    <property type="match status" value="1"/>
</dbReference>
<dbReference type="KEGG" id="ero:EROM_101400"/>
<accession>I7AGP6</accession>
<evidence type="ECO:0000259" key="6">
    <source>
        <dbReference type="PROSITE" id="PS50103"/>
    </source>
</evidence>
<dbReference type="GO" id="GO:0005634">
    <property type="term" value="C:nucleus"/>
    <property type="evidence" value="ECO:0007669"/>
    <property type="project" value="TreeGrafter"/>
</dbReference>
<keyword evidence="1 5" id="KW-0479">Metal-binding</keyword>
<evidence type="ECO:0000256" key="2">
    <source>
        <dbReference type="ARBA" id="ARBA00022737"/>
    </source>
</evidence>
<dbReference type="HOGENOM" id="CLU_2073128_0_0_1"/>
<feature type="zinc finger region" description="C3H1-type" evidence="5">
    <location>
        <begin position="72"/>
        <end position="94"/>
    </location>
</feature>
<dbReference type="EMBL" id="CP003529">
    <property type="protein sequence ID" value="AFN83955.1"/>
    <property type="molecule type" value="Genomic_DNA"/>
</dbReference>
<feature type="zinc finger region" description="C3H1-type" evidence="5">
    <location>
        <begin position="42"/>
        <end position="69"/>
    </location>
</feature>
<dbReference type="VEuPathDB" id="MicrosporidiaDB:EROM_101400"/>
<dbReference type="GO" id="GO:0003723">
    <property type="term" value="F:RNA binding"/>
    <property type="evidence" value="ECO:0007669"/>
    <property type="project" value="InterPro"/>
</dbReference>
<dbReference type="PANTHER" id="PTHR13119">
    <property type="entry name" value="ZINC FINGER CCCH DOMAIN-CONTAINING PROTEI"/>
    <property type="match status" value="1"/>
</dbReference>
<keyword evidence="3 5" id="KW-0863">Zinc-finger</keyword>
<dbReference type="Pfam" id="PF18044">
    <property type="entry name" value="zf-CCCH_4"/>
    <property type="match status" value="1"/>
</dbReference>
<reference evidence="7 8" key="1">
    <citation type="journal article" date="2012" name="Proc. Natl. Acad. Sci. U.S.A.">
        <title>Gain and loss of multiple functionally related, horizontally transferred genes in the reduced genomes of two microsporidian parasites.</title>
        <authorList>
            <person name="Pombert J.-F."/>
            <person name="Selman M."/>
            <person name="Burki F."/>
            <person name="Bardell F.T."/>
            <person name="Farinelli L."/>
            <person name="Solter L.F."/>
            <person name="Whitman D.W."/>
            <person name="Weiss L.M."/>
            <person name="Corradi N."/>
            <person name="Keeling P.J."/>
        </authorList>
    </citation>
    <scope>NUCLEOTIDE SEQUENCE [LARGE SCALE GENOMIC DNA]</scope>
    <source>
        <strain evidence="7 8">SJ-2008</strain>
    </source>
</reference>
<proteinExistence type="predicted"/>
<dbReference type="InterPro" id="IPR036855">
    <property type="entry name" value="Znf_CCCH_sf"/>
</dbReference>
<dbReference type="AlphaFoldDB" id="I7AGP6"/>
<evidence type="ECO:0000313" key="7">
    <source>
        <dbReference type="EMBL" id="AFN83955.1"/>
    </source>
</evidence>
<evidence type="ECO:0000256" key="4">
    <source>
        <dbReference type="ARBA" id="ARBA00022833"/>
    </source>
</evidence>